<comment type="caution">
    <text evidence="1">The sequence shown here is derived from an EMBL/GenBank/DDBJ whole genome shotgun (WGS) entry which is preliminary data.</text>
</comment>
<dbReference type="InParanoid" id="D6TLI6"/>
<keyword evidence="2" id="KW-1185">Reference proteome</keyword>
<sequence length="53" mass="6264">MVQRNRNVVEALGWLTDFARSLLFLHALQLLRSYLARELAFNHILVSLYHTPR</sequence>
<dbReference type="AlphaFoldDB" id="D6TLI6"/>
<dbReference type="EMBL" id="ADVG01000002">
    <property type="protein sequence ID" value="EFH86636.1"/>
    <property type="molecule type" value="Genomic_DNA"/>
</dbReference>
<organism evidence="1 2">
    <name type="scientific">Ktedonobacter racemifer DSM 44963</name>
    <dbReference type="NCBI Taxonomy" id="485913"/>
    <lineage>
        <taxon>Bacteria</taxon>
        <taxon>Bacillati</taxon>
        <taxon>Chloroflexota</taxon>
        <taxon>Ktedonobacteria</taxon>
        <taxon>Ktedonobacterales</taxon>
        <taxon>Ktedonobacteraceae</taxon>
        <taxon>Ktedonobacter</taxon>
    </lineage>
</organism>
<accession>D6TLI6</accession>
<evidence type="ECO:0000313" key="2">
    <source>
        <dbReference type="Proteomes" id="UP000004508"/>
    </source>
</evidence>
<proteinExistence type="predicted"/>
<gene>
    <name evidence="1" type="ORF">Krac_7944</name>
</gene>
<reference evidence="1 2" key="1">
    <citation type="journal article" date="2011" name="Stand. Genomic Sci.">
        <title>Non-contiguous finished genome sequence and contextual data of the filamentous soil bacterium Ktedonobacter racemifer type strain (SOSP1-21).</title>
        <authorList>
            <person name="Chang Y.J."/>
            <person name="Land M."/>
            <person name="Hauser L."/>
            <person name="Chertkov O."/>
            <person name="Del Rio T.G."/>
            <person name="Nolan M."/>
            <person name="Copeland A."/>
            <person name="Tice H."/>
            <person name="Cheng J.F."/>
            <person name="Lucas S."/>
            <person name="Han C."/>
            <person name="Goodwin L."/>
            <person name="Pitluck S."/>
            <person name="Ivanova N."/>
            <person name="Ovchinikova G."/>
            <person name="Pati A."/>
            <person name="Chen A."/>
            <person name="Palaniappan K."/>
            <person name="Mavromatis K."/>
            <person name="Liolios K."/>
            <person name="Brettin T."/>
            <person name="Fiebig A."/>
            <person name="Rohde M."/>
            <person name="Abt B."/>
            <person name="Goker M."/>
            <person name="Detter J.C."/>
            <person name="Woyke T."/>
            <person name="Bristow J."/>
            <person name="Eisen J.A."/>
            <person name="Markowitz V."/>
            <person name="Hugenholtz P."/>
            <person name="Kyrpides N.C."/>
            <person name="Klenk H.P."/>
            <person name="Lapidus A."/>
        </authorList>
    </citation>
    <scope>NUCLEOTIDE SEQUENCE [LARGE SCALE GENOMIC DNA]</scope>
    <source>
        <strain evidence="2">DSM 44963</strain>
    </source>
</reference>
<dbReference type="Proteomes" id="UP000004508">
    <property type="component" value="Unassembled WGS sequence"/>
</dbReference>
<evidence type="ECO:0000313" key="1">
    <source>
        <dbReference type="EMBL" id="EFH86636.1"/>
    </source>
</evidence>
<name>D6TLI6_KTERA</name>
<protein>
    <submittedName>
        <fullName evidence="1">Uncharacterized protein</fullName>
    </submittedName>
</protein>